<reference evidence="1 2" key="1">
    <citation type="submission" date="2017-03" db="EMBL/GenBank/DDBJ databases">
        <title>Genome Survey of Euroglyphus maynei.</title>
        <authorList>
            <person name="Arlian L.G."/>
            <person name="Morgan M.S."/>
            <person name="Rider S.D."/>
        </authorList>
    </citation>
    <scope>NUCLEOTIDE SEQUENCE [LARGE SCALE GENOMIC DNA]</scope>
    <source>
        <strain evidence="1">Arlian Lab</strain>
        <tissue evidence="1">Whole body</tissue>
    </source>
</reference>
<dbReference type="OrthoDB" id="7169428at2759"/>
<evidence type="ECO:0000313" key="1">
    <source>
        <dbReference type="EMBL" id="OTF79838.1"/>
    </source>
</evidence>
<keyword evidence="2" id="KW-1185">Reference proteome</keyword>
<gene>
    <name evidence="1" type="ORF">BLA29_014919</name>
</gene>
<accession>A0A1Y3BIV9</accession>
<dbReference type="EMBL" id="MUJZ01021145">
    <property type="protein sequence ID" value="OTF79838.1"/>
    <property type="molecule type" value="Genomic_DNA"/>
</dbReference>
<name>A0A1Y3BIV9_EURMA</name>
<protein>
    <submittedName>
        <fullName evidence="1">Uncharacterized protein</fullName>
    </submittedName>
</protein>
<comment type="caution">
    <text evidence="1">The sequence shown here is derived from an EMBL/GenBank/DDBJ whole genome shotgun (WGS) entry which is preliminary data.</text>
</comment>
<sequence>MTSPTLSSQIQMNNNNNSLSKQAELLLQRLDSETKTCIRGVTILTWQERRFWEKLRFAMPANSTNSGVGSASSLGVIGSMSGALGSLTFGNNTTIGRHGSNS</sequence>
<feature type="non-terminal residue" evidence="1">
    <location>
        <position position="102"/>
    </location>
</feature>
<proteinExistence type="predicted"/>
<dbReference type="Proteomes" id="UP000194236">
    <property type="component" value="Unassembled WGS sequence"/>
</dbReference>
<organism evidence="1 2">
    <name type="scientific">Euroglyphus maynei</name>
    <name type="common">Mayne's house dust mite</name>
    <dbReference type="NCBI Taxonomy" id="6958"/>
    <lineage>
        <taxon>Eukaryota</taxon>
        <taxon>Metazoa</taxon>
        <taxon>Ecdysozoa</taxon>
        <taxon>Arthropoda</taxon>
        <taxon>Chelicerata</taxon>
        <taxon>Arachnida</taxon>
        <taxon>Acari</taxon>
        <taxon>Acariformes</taxon>
        <taxon>Sarcoptiformes</taxon>
        <taxon>Astigmata</taxon>
        <taxon>Psoroptidia</taxon>
        <taxon>Analgoidea</taxon>
        <taxon>Pyroglyphidae</taxon>
        <taxon>Pyroglyphinae</taxon>
        <taxon>Euroglyphus</taxon>
    </lineage>
</organism>
<evidence type="ECO:0000313" key="2">
    <source>
        <dbReference type="Proteomes" id="UP000194236"/>
    </source>
</evidence>
<dbReference type="AlphaFoldDB" id="A0A1Y3BIV9"/>